<dbReference type="SUPFAM" id="SSF57716">
    <property type="entry name" value="Glucocorticoid receptor-like (DNA-binding domain)"/>
    <property type="match status" value="1"/>
</dbReference>
<evidence type="ECO:0000256" key="12">
    <source>
        <dbReference type="ARBA" id="ARBA00023239"/>
    </source>
</evidence>
<evidence type="ECO:0000256" key="10">
    <source>
        <dbReference type="ARBA" id="ARBA00023125"/>
    </source>
</evidence>
<dbReference type="GO" id="GO:0034039">
    <property type="term" value="F:8-oxo-7,8-dihydroguanine DNA N-glycosylase activity"/>
    <property type="evidence" value="ECO:0007669"/>
    <property type="project" value="TreeGrafter"/>
</dbReference>
<dbReference type="PANTHER" id="PTHR22993">
    <property type="entry name" value="FORMAMIDOPYRIMIDINE-DNA GLYCOSYLASE"/>
    <property type="match status" value="1"/>
</dbReference>
<evidence type="ECO:0000256" key="13">
    <source>
        <dbReference type="ARBA" id="ARBA00023268"/>
    </source>
</evidence>
<name>A0A0G0MQE2_YANXG</name>
<proteinExistence type="inferred from homology"/>
<keyword evidence="9" id="KW-0862">Zinc</keyword>
<dbReference type="InterPro" id="IPR000214">
    <property type="entry name" value="Znf_DNA_glyclase/AP_lyase"/>
</dbReference>
<evidence type="ECO:0000313" key="19">
    <source>
        <dbReference type="EMBL" id="KKR02656.1"/>
    </source>
</evidence>
<comment type="subunit">
    <text evidence="4">Monomer.</text>
</comment>
<evidence type="ECO:0000256" key="14">
    <source>
        <dbReference type="ARBA" id="ARBA00023295"/>
    </source>
</evidence>
<dbReference type="Gene3D" id="1.10.8.50">
    <property type="match status" value="1"/>
</dbReference>
<dbReference type="PROSITE" id="PS51066">
    <property type="entry name" value="ZF_FPG_2"/>
    <property type="match status" value="1"/>
</dbReference>
<evidence type="ECO:0000313" key="20">
    <source>
        <dbReference type="Proteomes" id="UP000034845"/>
    </source>
</evidence>
<keyword evidence="8" id="KW-0378">Hydrolase</keyword>
<comment type="catalytic activity">
    <reaction evidence="1">
        <text>Hydrolysis of DNA containing ring-opened 7-methylguanine residues, releasing 2,6-diamino-4-hydroxy-5-(N-methyl)formamidopyrimidine.</text>
        <dbReference type="EC" id="3.2.2.23"/>
    </reaction>
</comment>
<dbReference type="Gene3D" id="3.20.190.10">
    <property type="entry name" value="MutM-like, N-terminal"/>
    <property type="match status" value="1"/>
</dbReference>
<dbReference type="SMART" id="SM00898">
    <property type="entry name" value="Fapy_DNA_glyco"/>
    <property type="match status" value="1"/>
</dbReference>
<evidence type="ECO:0000259" key="17">
    <source>
        <dbReference type="PROSITE" id="PS51066"/>
    </source>
</evidence>
<dbReference type="AlphaFoldDB" id="A0A0G0MQE2"/>
<dbReference type="GO" id="GO:0140078">
    <property type="term" value="F:class I DNA-(apurinic or apyrimidinic site) endonuclease activity"/>
    <property type="evidence" value="ECO:0007669"/>
    <property type="project" value="UniProtKB-EC"/>
</dbReference>
<evidence type="ECO:0000256" key="5">
    <source>
        <dbReference type="ARBA" id="ARBA00022723"/>
    </source>
</evidence>
<evidence type="ECO:0000256" key="15">
    <source>
        <dbReference type="ARBA" id="ARBA00044632"/>
    </source>
</evidence>
<feature type="domain" description="FPG-type" evidence="17">
    <location>
        <begin position="306"/>
        <end position="341"/>
    </location>
</feature>
<comment type="catalytic activity">
    <reaction evidence="15">
        <text>2'-deoxyribonucleotide-(2'-deoxyribose 5'-phosphate)-2'-deoxyribonucleotide-DNA = a 3'-end 2'-deoxyribonucleotide-(2,3-dehydro-2,3-deoxyribose 5'-phosphate)-DNA + a 5'-end 5'-phospho-2'-deoxyribonucleoside-DNA + H(+)</text>
        <dbReference type="Rhea" id="RHEA:66592"/>
        <dbReference type="Rhea" id="RHEA-COMP:13180"/>
        <dbReference type="Rhea" id="RHEA-COMP:16897"/>
        <dbReference type="Rhea" id="RHEA-COMP:17067"/>
        <dbReference type="ChEBI" id="CHEBI:15378"/>
        <dbReference type="ChEBI" id="CHEBI:136412"/>
        <dbReference type="ChEBI" id="CHEBI:157695"/>
        <dbReference type="ChEBI" id="CHEBI:167181"/>
        <dbReference type="EC" id="4.2.99.18"/>
    </reaction>
</comment>
<evidence type="ECO:0000256" key="4">
    <source>
        <dbReference type="ARBA" id="ARBA00011245"/>
    </source>
</evidence>
<sequence length="343" mass="38916">MFKLTGVSLQLLTEFPFLSPTRVPIAPLGSIQKGRNAMGPLAGDKWEPTPRMPELPEVETIVRELRKKVVGLKITDAWADWPKTLRQAGGIDNFKKQTKGKKILSIRRRAKFIIIDIEGKKTIFIHQKISGHLLYGKWKLIKGVWISQVSGPLKEDRQNGYIRFVLILNNGHQLALSDLRRFGKVILVDDNKIENIKEIRDLGPEPLEISLKNFEGLFVKKKGRIKQVLMDPTFVAGIGNIYADEILWSSGLHPLSRVENLDKKDLKNIYSHTIRILKKAIKYKGSSMDDYRIPSGEKGSFQSLQNAYQLTGEKCKKKDGGTIERLKLGGRSAHFCSKHQKLK</sequence>
<evidence type="ECO:0000256" key="8">
    <source>
        <dbReference type="ARBA" id="ARBA00022801"/>
    </source>
</evidence>
<evidence type="ECO:0000256" key="7">
    <source>
        <dbReference type="ARBA" id="ARBA00022771"/>
    </source>
</evidence>
<gene>
    <name evidence="19" type="ORF">UT29_C0001G0136</name>
</gene>
<feature type="domain" description="Formamidopyrimidine-DNA glycosylase catalytic" evidence="18">
    <location>
        <begin position="53"/>
        <end position="183"/>
    </location>
</feature>
<evidence type="ECO:0000256" key="6">
    <source>
        <dbReference type="ARBA" id="ARBA00022763"/>
    </source>
</evidence>
<dbReference type="Pfam" id="PF06831">
    <property type="entry name" value="H2TH"/>
    <property type="match status" value="1"/>
</dbReference>
<evidence type="ECO:0000256" key="9">
    <source>
        <dbReference type="ARBA" id="ARBA00022833"/>
    </source>
</evidence>
<protein>
    <submittedName>
        <fullName evidence="19">Formamidopyrimidine-DNA glycosylase</fullName>
    </submittedName>
</protein>
<dbReference type="FunFam" id="1.10.8.50:FF:000003">
    <property type="entry name" value="Formamidopyrimidine-DNA glycosylase"/>
    <property type="match status" value="1"/>
</dbReference>
<dbReference type="Pfam" id="PF01149">
    <property type="entry name" value="Fapy_DNA_glyco"/>
    <property type="match status" value="1"/>
</dbReference>
<evidence type="ECO:0000256" key="2">
    <source>
        <dbReference type="ARBA" id="ARBA00001947"/>
    </source>
</evidence>
<dbReference type="Proteomes" id="UP000034845">
    <property type="component" value="Unassembled WGS sequence"/>
</dbReference>
<organism evidence="19 20">
    <name type="scientific">Yanofskybacteria sp. (strain GW2011_GWA1_39_13)</name>
    <dbReference type="NCBI Taxonomy" id="1619019"/>
    <lineage>
        <taxon>Bacteria</taxon>
        <taxon>Candidatus Yanofskyibacteriota</taxon>
    </lineage>
</organism>
<dbReference type="InterPro" id="IPR012319">
    <property type="entry name" value="FPG_cat"/>
</dbReference>
<dbReference type="GO" id="GO:0008270">
    <property type="term" value="F:zinc ion binding"/>
    <property type="evidence" value="ECO:0007669"/>
    <property type="project" value="UniProtKB-KW"/>
</dbReference>
<keyword evidence="13" id="KW-0511">Multifunctional enzyme</keyword>
<dbReference type="NCBIfam" id="NF002211">
    <property type="entry name" value="PRK01103.1"/>
    <property type="match status" value="1"/>
</dbReference>
<evidence type="ECO:0000256" key="1">
    <source>
        <dbReference type="ARBA" id="ARBA00001668"/>
    </source>
</evidence>
<keyword evidence="12" id="KW-0456">Lyase</keyword>
<evidence type="ECO:0000259" key="18">
    <source>
        <dbReference type="PROSITE" id="PS51068"/>
    </source>
</evidence>
<dbReference type="InterPro" id="IPR015886">
    <property type="entry name" value="H2TH_FPG"/>
</dbReference>
<dbReference type="NCBIfam" id="TIGR00577">
    <property type="entry name" value="fpg"/>
    <property type="match status" value="1"/>
</dbReference>
<dbReference type="CDD" id="cd08966">
    <property type="entry name" value="EcFpg-like_N"/>
    <property type="match status" value="1"/>
</dbReference>
<comment type="cofactor">
    <cofactor evidence="2">
        <name>Zn(2+)</name>
        <dbReference type="ChEBI" id="CHEBI:29105"/>
    </cofactor>
</comment>
<dbReference type="SUPFAM" id="SSF46946">
    <property type="entry name" value="S13-like H2TH domain"/>
    <property type="match status" value="1"/>
</dbReference>
<dbReference type="EMBL" id="LBWF01000001">
    <property type="protein sequence ID" value="KKR02656.1"/>
    <property type="molecule type" value="Genomic_DNA"/>
</dbReference>
<dbReference type="PANTHER" id="PTHR22993:SF9">
    <property type="entry name" value="FORMAMIDOPYRIMIDINE-DNA GLYCOSYLASE"/>
    <property type="match status" value="1"/>
</dbReference>
<comment type="caution">
    <text evidence="19">The sequence shown here is derived from an EMBL/GenBank/DDBJ whole genome shotgun (WGS) entry which is preliminary data.</text>
</comment>
<evidence type="ECO:0000256" key="16">
    <source>
        <dbReference type="PROSITE-ProRule" id="PRU00391"/>
    </source>
</evidence>
<dbReference type="GO" id="GO:0006284">
    <property type="term" value="P:base-excision repair"/>
    <property type="evidence" value="ECO:0007669"/>
    <property type="project" value="InterPro"/>
</dbReference>
<evidence type="ECO:0000256" key="11">
    <source>
        <dbReference type="ARBA" id="ARBA00023204"/>
    </source>
</evidence>
<keyword evidence="11" id="KW-0234">DNA repair</keyword>
<keyword evidence="7 16" id="KW-0863">Zinc-finger</keyword>
<dbReference type="InterPro" id="IPR010979">
    <property type="entry name" value="Ribosomal_uS13-like_H2TH"/>
</dbReference>
<dbReference type="SUPFAM" id="SSF81624">
    <property type="entry name" value="N-terminal domain of MutM-like DNA repair proteins"/>
    <property type="match status" value="1"/>
</dbReference>
<evidence type="ECO:0000256" key="3">
    <source>
        <dbReference type="ARBA" id="ARBA00009409"/>
    </source>
</evidence>
<accession>A0A0G0MQE2</accession>
<dbReference type="GO" id="GO:0003684">
    <property type="term" value="F:damaged DNA binding"/>
    <property type="evidence" value="ECO:0007669"/>
    <property type="project" value="InterPro"/>
</dbReference>
<dbReference type="SMART" id="SM01232">
    <property type="entry name" value="H2TH"/>
    <property type="match status" value="1"/>
</dbReference>
<keyword evidence="10" id="KW-0238">DNA-binding</keyword>
<dbReference type="InterPro" id="IPR020629">
    <property type="entry name" value="FPG_Glyclase"/>
</dbReference>
<dbReference type="PROSITE" id="PS51068">
    <property type="entry name" value="FPG_CAT"/>
    <property type="match status" value="1"/>
</dbReference>
<keyword evidence="6" id="KW-0227">DNA damage</keyword>
<comment type="similarity">
    <text evidence="3">Belongs to the FPG family.</text>
</comment>
<dbReference type="InterPro" id="IPR035937">
    <property type="entry name" value="FPG_N"/>
</dbReference>
<keyword evidence="5" id="KW-0479">Metal-binding</keyword>
<keyword evidence="14" id="KW-0326">Glycosidase</keyword>
<reference evidence="19 20" key="1">
    <citation type="journal article" date="2015" name="Nature">
        <title>rRNA introns, odd ribosomes, and small enigmatic genomes across a large radiation of phyla.</title>
        <authorList>
            <person name="Brown C.T."/>
            <person name="Hug L.A."/>
            <person name="Thomas B.C."/>
            <person name="Sharon I."/>
            <person name="Castelle C.J."/>
            <person name="Singh A."/>
            <person name="Wilkins M.J."/>
            <person name="Williams K.H."/>
            <person name="Banfield J.F."/>
        </authorList>
    </citation>
    <scope>NUCLEOTIDE SEQUENCE [LARGE SCALE GENOMIC DNA]</scope>
    <source>
        <strain evidence="20">GW2011_GWA1_39_13</strain>
    </source>
</reference>
<dbReference type="PATRIC" id="fig|1619019.3.peg.140"/>